<organism evidence="2 3">
    <name type="scientific">Candidatus Abzuiibacterium crystallinum</name>
    <dbReference type="NCBI Taxonomy" id="1974748"/>
    <lineage>
        <taxon>Bacteria</taxon>
        <taxon>Pseudomonadati</taxon>
        <taxon>Candidatus Omnitrophota</taxon>
        <taxon>Candidatus Abzuiibacterium</taxon>
    </lineage>
</organism>
<reference evidence="2 3" key="1">
    <citation type="submission" date="2017-09" db="EMBL/GenBank/DDBJ databases">
        <title>Depth-based differentiation of microbial function through sediment-hosted aquifers and enrichment of novel symbionts in the deep terrestrial subsurface.</title>
        <authorList>
            <person name="Probst A.J."/>
            <person name="Ladd B."/>
            <person name="Jarett J.K."/>
            <person name="Geller-Mcgrath D.E."/>
            <person name="Sieber C.M."/>
            <person name="Emerson J.B."/>
            <person name="Anantharaman K."/>
            <person name="Thomas B.C."/>
            <person name="Malmstrom R."/>
            <person name="Stieglmeier M."/>
            <person name="Klingl A."/>
            <person name="Woyke T."/>
            <person name="Ryan C.M."/>
            <person name="Banfield J.F."/>
        </authorList>
    </citation>
    <scope>NUCLEOTIDE SEQUENCE [LARGE SCALE GENOMIC DNA]</scope>
    <source>
        <strain evidence="2">CG11_big_fil_rev_8_21_14_0_20_45_26</strain>
    </source>
</reference>
<accession>A0A2H0LQJ1</accession>
<name>A0A2H0LQJ1_9BACT</name>
<feature type="chain" id="PRO_5013607762" description="Exosortase system-associated protein, TIGR04073 family" evidence="1">
    <location>
        <begin position="24"/>
        <end position="116"/>
    </location>
</feature>
<comment type="caution">
    <text evidence="2">The sequence shown here is derived from an EMBL/GenBank/DDBJ whole genome shotgun (WGS) entry which is preliminary data.</text>
</comment>
<sequence>MKRTVISLSIILFVCSFSMPARADICTWAEADTWGVSAPGKLVRGVLNTALGWTNLFVQPFKGDGVMNGIGAGLSNFAVRTTQGIGEILLFWLPPVPEEPMQDCVFYDWGTMERQM</sequence>
<dbReference type="AlphaFoldDB" id="A0A2H0LQJ1"/>
<proteinExistence type="predicted"/>
<evidence type="ECO:0000256" key="1">
    <source>
        <dbReference type="SAM" id="SignalP"/>
    </source>
</evidence>
<dbReference type="Proteomes" id="UP000230859">
    <property type="component" value="Unassembled WGS sequence"/>
</dbReference>
<protein>
    <recommendedName>
        <fullName evidence="4">Exosortase system-associated protein, TIGR04073 family</fullName>
    </recommendedName>
</protein>
<gene>
    <name evidence="2" type="ORF">COV74_03895</name>
</gene>
<keyword evidence="1" id="KW-0732">Signal</keyword>
<evidence type="ECO:0008006" key="4">
    <source>
        <dbReference type="Google" id="ProtNLM"/>
    </source>
</evidence>
<evidence type="ECO:0000313" key="2">
    <source>
        <dbReference type="EMBL" id="PIQ86647.1"/>
    </source>
</evidence>
<dbReference type="EMBL" id="PCVY01000038">
    <property type="protein sequence ID" value="PIQ86647.1"/>
    <property type="molecule type" value="Genomic_DNA"/>
</dbReference>
<evidence type="ECO:0000313" key="3">
    <source>
        <dbReference type="Proteomes" id="UP000230859"/>
    </source>
</evidence>
<feature type="signal peptide" evidence="1">
    <location>
        <begin position="1"/>
        <end position="23"/>
    </location>
</feature>